<keyword evidence="2" id="KW-0963">Cytoplasm</keyword>
<dbReference type="Pfam" id="PF13676">
    <property type="entry name" value="TIR_2"/>
    <property type="match status" value="1"/>
</dbReference>
<feature type="compositionally biased region" description="Low complexity" evidence="4">
    <location>
        <begin position="431"/>
        <end position="442"/>
    </location>
</feature>
<proteinExistence type="predicted"/>
<dbReference type="Gene3D" id="3.40.50.10140">
    <property type="entry name" value="Toll/interleukin-1 receptor homology (TIR) domain"/>
    <property type="match status" value="1"/>
</dbReference>
<evidence type="ECO:0000256" key="2">
    <source>
        <dbReference type="ARBA" id="ARBA00022490"/>
    </source>
</evidence>
<dbReference type="STRING" id="6573.A0A210QH92"/>
<dbReference type="Gene3D" id="1.10.533.10">
    <property type="entry name" value="Death Domain, Fas"/>
    <property type="match status" value="1"/>
</dbReference>
<dbReference type="PANTHER" id="PTHR15079:SF3">
    <property type="entry name" value="MYELOID DIFFERENTIATION PRIMARY RESPONSE PROTEIN MYD88"/>
    <property type="match status" value="1"/>
</dbReference>
<keyword evidence="3" id="KW-0395">Inflammatory response</keyword>
<evidence type="ECO:0000259" key="6">
    <source>
        <dbReference type="PROSITE" id="PS50104"/>
    </source>
</evidence>
<accession>A0A210QH92</accession>
<evidence type="ECO:0000256" key="1">
    <source>
        <dbReference type="ARBA" id="ARBA00004496"/>
    </source>
</evidence>
<dbReference type="AlphaFoldDB" id="A0A210QH92"/>
<gene>
    <name evidence="7" type="ORF">KP79_PYT03805</name>
</gene>
<dbReference type="InterPro" id="IPR000157">
    <property type="entry name" value="TIR_dom"/>
</dbReference>
<feature type="region of interest" description="Disordered" evidence="4">
    <location>
        <begin position="419"/>
        <end position="457"/>
    </location>
</feature>
<dbReference type="InterPro" id="IPR017281">
    <property type="entry name" value="Myelin_different_resp_MyD88"/>
</dbReference>
<protein>
    <submittedName>
        <fullName evidence="7">Myeloid differentiation primary response protein MyD88</fullName>
    </submittedName>
</protein>
<dbReference type="PROSITE" id="PS50017">
    <property type="entry name" value="DEATH_DOMAIN"/>
    <property type="match status" value="1"/>
</dbReference>
<comment type="caution">
    <text evidence="7">The sequence shown here is derived from an EMBL/GenBank/DDBJ whole genome shotgun (WGS) entry which is preliminary data.</text>
</comment>
<dbReference type="EMBL" id="NEDP02003722">
    <property type="protein sequence ID" value="OWF48104.1"/>
    <property type="molecule type" value="Genomic_DNA"/>
</dbReference>
<dbReference type="GO" id="GO:0005737">
    <property type="term" value="C:cytoplasm"/>
    <property type="evidence" value="ECO:0007669"/>
    <property type="project" value="UniProtKB-SubCell"/>
</dbReference>
<dbReference type="GO" id="GO:0070976">
    <property type="term" value="F:TIR domain binding"/>
    <property type="evidence" value="ECO:0007669"/>
    <property type="project" value="InterPro"/>
</dbReference>
<dbReference type="GO" id="GO:0002755">
    <property type="term" value="P:MyD88-dependent toll-like receptor signaling pathway"/>
    <property type="evidence" value="ECO:0007669"/>
    <property type="project" value="InterPro"/>
</dbReference>
<sequence length="590" mass="64756">MVDGYHLPDNVSAVSLRALGASTRQLLAIYLDPPSCTVNNDGFATDASGLAELAGFDYPTIRYFESKSSKTSELLDMWRYRQNGTLGNLVGYLLQIERFDCLTEIWQKLLTDANKWAKRSRTRESSCTAVSFNGNVPSTESSSDDVTSSTDFLTIDDVNAGEIQMYSACVCCADDDLGLARDIVRELSKTIKLFIPQDHLVGGAYEFEATAEVIEDRCDGRLVVLLSNHYTNSPACSFATQFAKTLDPDARRRRIIPVVTQEGVSFPRILRGISTIKHYRCASMTSFLTQVIASLSYKPQTKSNTKILNDPPRENKTISTSSSWSSVEYPRKSSGISTSSSVISLDCDRRSSFAVDKRNSNVSMASIISNESRISNYRSYLSSSNDPGLVSSAIHLGRESPSCSSKVLNINPFPLNLYKNEQSQEPGGNLTKSSAYSSTSTSDKNFNRSKYNDLSPGSDVMARQVQQRPNRICPTSDLNIGIDQIGDKTQNDGKTKSTIIATLKRVFTRSPSNKNVEKTYNLTTNTRSCDGSSASNVSQRSAFKCEGSSVPTESHVPLLSSNMPSNAKKVAPLAQANKKRNIDESDVVFV</sequence>
<evidence type="ECO:0000313" key="7">
    <source>
        <dbReference type="EMBL" id="OWF48104.1"/>
    </source>
</evidence>
<evidence type="ECO:0000259" key="5">
    <source>
        <dbReference type="PROSITE" id="PS50017"/>
    </source>
</evidence>
<organism evidence="7 8">
    <name type="scientific">Mizuhopecten yessoensis</name>
    <name type="common">Japanese scallop</name>
    <name type="synonym">Patinopecten yessoensis</name>
    <dbReference type="NCBI Taxonomy" id="6573"/>
    <lineage>
        <taxon>Eukaryota</taxon>
        <taxon>Metazoa</taxon>
        <taxon>Spiralia</taxon>
        <taxon>Lophotrochozoa</taxon>
        <taxon>Mollusca</taxon>
        <taxon>Bivalvia</taxon>
        <taxon>Autobranchia</taxon>
        <taxon>Pteriomorphia</taxon>
        <taxon>Pectinida</taxon>
        <taxon>Pectinoidea</taxon>
        <taxon>Pectinidae</taxon>
        <taxon>Mizuhopecten</taxon>
    </lineage>
</organism>
<dbReference type="InterPro" id="IPR035897">
    <property type="entry name" value="Toll_tir_struct_dom_sf"/>
</dbReference>
<dbReference type="PANTHER" id="PTHR15079">
    <property type="entry name" value="MYD88"/>
    <property type="match status" value="1"/>
</dbReference>
<evidence type="ECO:0000256" key="4">
    <source>
        <dbReference type="SAM" id="MobiDB-lite"/>
    </source>
</evidence>
<dbReference type="Pfam" id="PF00531">
    <property type="entry name" value="Death"/>
    <property type="match status" value="1"/>
</dbReference>
<feature type="region of interest" description="Disordered" evidence="4">
    <location>
        <begin position="303"/>
        <end position="325"/>
    </location>
</feature>
<dbReference type="OrthoDB" id="10037120at2759"/>
<name>A0A210QH92_MIZYE</name>
<evidence type="ECO:0000256" key="3">
    <source>
        <dbReference type="ARBA" id="ARBA00023198"/>
    </source>
</evidence>
<dbReference type="InterPro" id="IPR000488">
    <property type="entry name" value="Death_dom"/>
</dbReference>
<dbReference type="InterPro" id="IPR011029">
    <property type="entry name" value="DEATH-like_dom_sf"/>
</dbReference>
<dbReference type="PROSITE" id="PS50104">
    <property type="entry name" value="TIR"/>
    <property type="match status" value="1"/>
</dbReference>
<reference evidence="7 8" key="1">
    <citation type="journal article" date="2017" name="Nat. Ecol. Evol.">
        <title>Scallop genome provides insights into evolution of bilaterian karyotype and development.</title>
        <authorList>
            <person name="Wang S."/>
            <person name="Zhang J."/>
            <person name="Jiao W."/>
            <person name="Li J."/>
            <person name="Xun X."/>
            <person name="Sun Y."/>
            <person name="Guo X."/>
            <person name="Huan P."/>
            <person name="Dong B."/>
            <person name="Zhang L."/>
            <person name="Hu X."/>
            <person name="Sun X."/>
            <person name="Wang J."/>
            <person name="Zhao C."/>
            <person name="Wang Y."/>
            <person name="Wang D."/>
            <person name="Huang X."/>
            <person name="Wang R."/>
            <person name="Lv J."/>
            <person name="Li Y."/>
            <person name="Zhang Z."/>
            <person name="Liu B."/>
            <person name="Lu W."/>
            <person name="Hui Y."/>
            <person name="Liang J."/>
            <person name="Zhou Z."/>
            <person name="Hou R."/>
            <person name="Li X."/>
            <person name="Liu Y."/>
            <person name="Li H."/>
            <person name="Ning X."/>
            <person name="Lin Y."/>
            <person name="Zhao L."/>
            <person name="Xing Q."/>
            <person name="Dou J."/>
            <person name="Li Y."/>
            <person name="Mao J."/>
            <person name="Guo H."/>
            <person name="Dou H."/>
            <person name="Li T."/>
            <person name="Mu C."/>
            <person name="Jiang W."/>
            <person name="Fu Q."/>
            <person name="Fu X."/>
            <person name="Miao Y."/>
            <person name="Liu J."/>
            <person name="Yu Q."/>
            <person name="Li R."/>
            <person name="Liao H."/>
            <person name="Li X."/>
            <person name="Kong Y."/>
            <person name="Jiang Z."/>
            <person name="Chourrout D."/>
            <person name="Li R."/>
            <person name="Bao Z."/>
        </authorList>
    </citation>
    <scope>NUCLEOTIDE SEQUENCE [LARGE SCALE GENOMIC DNA]</scope>
    <source>
        <strain evidence="7 8">PY_sf001</strain>
    </source>
</reference>
<dbReference type="GO" id="GO:0043123">
    <property type="term" value="P:positive regulation of canonical NF-kappaB signal transduction"/>
    <property type="evidence" value="ECO:0007669"/>
    <property type="project" value="InterPro"/>
</dbReference>
<feature type="domain" description="Death" evidence="5">
    <location>
        <begin position="50"/>
        <end position="109"/>
    </location>
</feature>
<feature type="domain" description="TIR" evidence="6">
    <location>
        <begin position="164"/>
        <end position="299"/>
    </location>
</feature>
<dbReference type="Proteomes" id="UP000242188">
    <property type="component" value="Unassembled WGS sequence"/>
</dbReference>
<keyword evidence="8" id="KW-1185">Reference proteome</keyword>
<dbReference type="SUPFAM" id="SSF47986">
    <property type="entry name" value="DEATH domain"/>
    <property type="match status" value="1"/>
</dbReference>
<dbReference type="SUPFAM" id="SSF52200">
    <property type="entry name" value="Toll/Interleukin receptor TIR domain"/>
    <property type="match status" value="1"/>
</dbReference>
<comment type="subcellular location">
    <subcellularLocation>
        <location evidence="1">Cytoplasm</location>
    </subcellularLocation>
</comment>
<evidence type="ECO:0000313" key="8">
    <source>
        <dbReference type="Proteomes" id="UP000242188"/>
    </source>
</evidence>